<dbReference type="Gene3D" id="3.90.1570.10">
    <property type="entry name" value="tt1808, chain A"/>
    <property type="match status" value="1"/>
</dbReference>
<gene>
    <name evidence="1" type="ORF">HFQ13_01810</name>
</gene>
<dbReference type="AlphaFoldDB" id="A0AAE2YMV8"/>
<proteinExistence type="predicted"/>
<dbReference type="Proteomes" id="UP001197378">
    <property type="component" value="Unassembled WGS sequence"/>
</dbReference>
<reference evidence="1" key="1">
    <citation type="journal article" date="2021" name="ISME J.">
        <title>Genomic evolution of the class Acidithiobacillia: deep-branching Proteobacteria living in extreme acidic conditions.</title>
        <authorList>
            <person name="Moya-Beltran A."/>
            <person name="Beard S."/>
            <person name="Rojas-Villalobos C."/>
            <person name="Issotta F."/>
            <person name="Gallardo Y."/>
            <person name="Ulloa R."/>
            <person name="Giaveno A."/>
            <person name="Degli Esposti M."/>
            <person name="Johnson D.B."/>
            <person name="Quatrini R."/>
        </authorList>
    </citation>
    <scope>NUCLEOTIDE SEQUENCE</scope>
    <source>
        <strain evidence="1">VAN18-1</strain>
    </source>
</reference>
<dbReference type="SUPFAM" id="SSF52980">
    <property type="entry name" value="Restriction endonuclease-like"/>
    <property type="match status" value="1"/>
</dbReference>
<dbReference type="RefSeq" id="WP_215871804.1">
    <property type="nucleotide sequence ID" value="NZ_JAAXYO010000029.1"/>
</dbReference>
<accession>A0AAE2YMV8</accession>
<keyword evidence="2" id="KW-1185">Reference proteome</keyword>
<evidence type="ECO:0000313" key="2">
    <source>
        <dbReference type="Proteomes" id="UP001197378"/>
    </source>
</evidence>
<sequence>MSTAKRLARYEDLLNLPDNLVGEIIAGRLLTSPRPAPKHARASSVLGIRIGNPFDLGGGGGPGGWWILDEPELHLGTDILVPDLAGWRREHLPTCSQKSVRRNTAAPDTGFRFSRLFGRIDVHNV</sequence>
<dbReference type="InterPro" id="IPR011335">
    <property type="entry name" value="Restrct_endonuc-II-like"/>
</dbReference>
<organism evidence="1 2">
    <name type="scientific">Igneacidithiobacillus copahuensis</name>
    <dbReference type="NCBI Taxonomy" id="2724909"/>
    <lineage>
        <taxon>Bacteria</taxon>
        <taxon>Pseudomonadati</taxon>
        <taxon>Pseudomonadota</taxon>
        <taxon>Acidithiobacillia</taxon>
        <taxon>Acidithiobacillales</taxon>
        <taxon>Acidithiobacillaceae</taxon>
        <taxon>Igneacidithiobacillus</taxon>
    </lineage>
</organism>
<evidence type="ECO:0008006" key="3">
    <source>
        <dbReference type="Google" id="ProtNLM"/>
    </source>
</evidence>
<evidence type="ECO:0000313" key="1">
    <source>
        <dbReference type="EMBL" id="MBU2786962.1"/>
    </source>
</evidence>
<dbReference type="InterPro" id="IPR012296">
    <property type="entry name" value="Nuclease_put_TT1808"/>
</dbReference>
<protein>
    <recommendedName>
        <fullName evidence="3">Restriction endonuclease domain-containing protein</fullName>
    </recommendedName>
</protein>
<comment type="caution">
    <text evidence="1">The sequence shown here is derived from an EMBL/GenBank/DDBJ whole genome shotgun (WGS) entry which is preliminary data.</text>
</comment>
<name>A0AAE2YMV8_9PROT</name>
<dbReference type="EMBL" id="JAAXYO010000029">
    <property type="protein sequence ID" value="MBU2786962.1"/>
    <property type="molecule type" value="Genomic_DNA"/>
</dbReference>